<dbReference type="EMBL" id="BKCJ010010265">
    <property type="protein sequence ID" value="GEU90798.1"/>
    <property type="molecule type" value="Genomic_DNA"/>
</dbReference>
<feature type="chain" id="PRO_5026734822" evidence="1">
    <location>
        <begin position="22"/>
        <end position="59"/>
    </location>
</feature>
<evidence type="ECO:0000256" key="1">
    <source>
        <dbReference type="SAM" id="SignalP"/>
    </source>
</evidence>
<dbReference type="AlphaFoldDB" id="A0A6L2NX14"/>
<keyword evidence="1" id="KW-0732">Signal</keyword>
<organism evidence="2">
    <name type="scientific">Tanacetum cinerariifolium</name>
    <name type="common">Dalmatian daisy</name>
    <name type="synonym">Chrysanthemum cinerariifolium</name>
    <dbReference type="NCBI Taxonomy" id="118510"/>
    <lineage>
        <taxon>Eukaryota</taxon>
        <taxon>Viridiplantae</taxon>
        <taxon>Streptophyta</taxon>
        <taxon>Embryophyta</taxon>
        <taxon>Tracheophyta</taxon>
        <taxon>Spermatophyta</taxon>
        <taxon>Magnoliopsida</taxon>
        <taxon>eudicotyledons</taxon>
        <taxon>Gunneridae</taxon>
        <taxon>Pentapetalae</taxon>
        <taxon>asterids</taxon>
        <taxon>campanulids</taxon>
        <taxon>Asterales</taxon>
        <taxon>Asteraceae</taxon>
        <taxon>Asteroideae</taxon>
        <taxon>Anthemideae</taxon>
        <taxon>Anthemidinae</taxon>
        <taxon>Tanacetum</taxon>
    </lineage>
</organism>
<name>A0A6L2NX14_TANCI</name>
<evidence type="ECO:0000313" key="2">
    <source>
        <dbReference type="EMBL" id="GEU90798.1"/>
    </source>
</evidence>
<feature type="non-terminal residue" evidence="2">
    <location>
        <position position="1"/>
    </location>
</feature>
<feature type="signal peptide" evidence="1">
    <location>
        <begin position="1"/>
        <end position="21"/>
    </location>
</feature>
<proteinExistence type="predicted"/>
<protein>
    <submittedName>
        <fullName evidence="2">Uncharacterized protein</fullName>
    </submittedName>
</protein>
<accession>A0A6L2NX14</accession>
<comment type="caution">
    <text evidence="2">The sequence shown here is derived from an EMBL/GenBank/DDBJ whole genome shotgun (WGS) entry which is preliminary data.</text>
</comment>
<gene>
    <name evidence="2" type="ORF">Tci_062776</name>
</gene>
<sequence length="59" mass="5879">KLPKAAALGGCLVELLGQAAALGGVWLAAEAAADLKGCLVSAAEERRDVCLELPGLAAY</sequence>
<reference evidence="2" key="1">
    <citation type="journal article" date="2019" name="Sci. Rep.">
        <title>Draft genome of Tanacetum cinerariifolium, the natural source of mosquito coil.</title>
        <authorList>
            <person name="Yamashiro T."/>
            <person name="Shiraishi A."/>
            <person name="Satake H."/>
            <person name="Nakayama K."/>
        </authorList>
    </citation>
    <scope>NUCLEOTIDE SEQUENCE</scope>
</reference>